<feature type="transmembrane region" description="Helical" evidence="1">
    <location>
        <begin position="356"/>
        <end position="376"/>
    </location>
</feature>
<dbReference type="HOGENOM" id="CLU_002755_1_2_9"/>
<evidence type="ECO:0000313" key="2">
    <source>
        <dbReference type="EMBL" id="EGA95849.1"/>
    </source>
</evidence>
<dbReference type="Gene3D" id="3.30.70.1320">
    <property type="entry name" value="Multidrug efflux transporter AcrB pore domain like"/>
    <property type="match status" value="1"/>
</dbReference>
<dbReference type="PRINTS" id="PR00702">
    <property type="entry name" value="ACRIFLAVINRP"/>
</dbReference>
<dbReference type="InterPro" id="IPR027463">
    <property type="entry name" value="AcrB_DN_DC_subdom"/>
</dbReference>
<feature type="transmembrane region" description="Helical" evidence="1">
    <location>
        <begin position="950"/>
        <end position="968"/>
    </location>
</feature>
<dbReference type="SUPFAM" id="SSF82866">
    <property type="entry name" value="Multidrug efflux transporter AcrB transmembrane domain"/>
    <property type="match status" value="2"/>
</dbReference>
<dbReference type="EMBL" id="ADLQ01000010">
    <property type="protein sequence ID" value="EGA95849.1"/>
    <property type="molecule type" value="Genomic_DNA"/>
</dbReference>
<proteinExistence type="predicted"/>
<feature type="transmembrane region" description="Helical" evidence="1">
    <location>
        <begin position="428"/>
        <end position="449"/>
    </location>
</feature>
<comment type="caution">
    <text evidence="2">The sequence shown here is derived from an EMBL/GenBank/DDBJ whole genome shotgun (WGS) entry which is preliminary data.</text>
</comment>
<name>E7GH71_CLOS6</name>
<keyword evidence="1" id="KW-1133">Transmembrane helix</keyword>
<sequence>MGLTRSVLKRPVTTVLAVLCLIVFGISSIFSSKLELTPEMEMPMVVVFTVYPGANPEDVDELVTKPIEDEIGTLNGIKSVNSYSNENMSMVLLQYEYGTDMDKAYSDLKKKTDAMQSSLPDDVQTPTIMEFNINDQATMYLAVNNEKADNLYNYVDEKIVPELEKISSVASVDISGGREEYIRVEVIPEKLKQYHLSMNSLVTAVASANLAYPAGSTEVGSQSLSVTTGVEFDDMESLKRIPITVGNGNTIYLEDVANVYSTLKDAAGIGRYNGQDTVALGIKKQQKSSAMDVSKAVNRTISRLTEVNPDLQIVVVNDNSDQINGSLISVLQTMIAAIIVSMVVIFLFFGDLKASLIVGTSIPVSILAALVMMRVMGFSLNVITLGSLVLGVGMMVDNSIVVLESCFRSTKGKGFNEFHKAALEGSSIVIQSIIGSTATTCVVFLPLAFLSGMTGQMFKPLGFTIVFCMVASLISAMTIVPLCYMMYRPKERTTAPLSGLVTKMQNGYRSIMNSLLPKKKTVMFTTVALLVISLFLATQLKMELMPANDQGTISITVGLRPGLGIEKANEILSEVEDYVANDEDVESYMLSYGSSGLSISGGSSASLTAYLKDDRKRSTKKVVDEWRPVLTSIPDTNITLSSQSAMSMMGGGNEGVEYILQSTQYDELKAASDKIVQALKNRPEVTRIHSSLENSAPVIKIEVDPLKAAAEGLTPAQVGGTVNLMLSGKEATTLDVNGGEISVMVEYPDGEYDTIDQVKGIVLDTATGGSVALTDIADIYFKDSPQNIVRADKEYQVTITGDFVKGIEKNDQDAIETTIYKEAVLPNMSESITRAQNSMDEAMAEEFGALAGAIGLAVFLIFVVMAAQFESPKFSIMVMTTIPFSLIGSFGLMFLADATISMPSLLGFLMLVGTVVNNGILYVDTANQYRSDMERDTALIEAGATRLRPILMTTLTTIVAMIPMALGIGDSGEMMQGMALVNVGGLLASTTLSLLMLPIYYTLMNRGHREELDVD</sequence>
<dbReference type="STRING" id="1512.GCA_900049235_00300"/>
<keyword evidence="3" id="KW-1185">Reference proteome</keyword>
<dbReference type="SUPFAM" id="SSF82693">
    <property type="entry name" value="Multidrug efflux transporter AcrB pore domain, PN1, PN2, PC1 and PC2 subdomains"/>
    <property type="match status" value="3"/>
</dbReference>
<feature type="transmembrane region" description="Helical" evidence="1">
    <location>
        <begin position="327"/>
        <end position="349"/>
    </location>
</feature>
<feature type="transmembrane region" description="Helical" evidence="1">
    <location>
        <begin position="847"/>
        <end position="868"/>
    </location>
</feature>
<reference evidence="2 3" key="1">
    <citation type="submission" date="2010-12" db="EMBL/GenBank/DDBJ databases">
        <title>The Genome Sequence of Clostridium symbiosum strain WAL-14163.</title>
        <authorList>
            <person name="Earl A."/>
            <person name="Ward D."/>
            <person name="Feldgarden M."/>
            <person name="Gevers D."/>
            <person name="Finegold S.M."/>
            <person name="Summanen P.H."/>
            <person name="Molitoris D.R."/>
            <person name="Vaisanen M.L."/>
            <person name="Daigneault M."/>
            <person name="Young S.K."/>
            <person name="Zeng Q."/>
            <person name="Gargeya S."/>
            <person name="Fitzgerald M."/>
            <person name="Haas B."/>
            <person name="Abouelleil A."/>
            <person name="Alvarado L."/>
            <person name="Arachchi H.M."/>
            <person name="Berlin A."/>
            <person name="Brown A."/>
            <person name="Chapman S.B."/>
            <person name="Chen Z."/>
            <person name="Dunbar C."/>
            <person name="Freedman E."/>
            <person name="Gearin G."/>
            <person name="Gellesch M."/>
            <person name="Goldberg J."/>
            <person name="Griggs A."/>
            <person name="Gujja S."/>
            <person name="Heilman E."/>
            <person name="Heiman D."/>
            <person name="Howarth C."/>
            <person name="Larson L."/>
            <person name="Lui A."/>
            <person name="MacDonald P.J.P."/>
            <person name="Mehta T."/>
            <person name="Montmayeur A."/>
            <person name="Murphy C."/>
            <person name="Neiman D."/>
            <person name="Pearson M."/>
            <person name="Priest M."/>
            <person name="Roberts A."/>
            <person name="Saif S."/>
            <person name="Shea T."/>
            <person name="Shenoy N."/>
            <person name="Sisk P."/>
            <person name="Stolte C."/>
            <person name="Sykes S."/>
            <person name="White J."/>
            <person name="Yandava C."/>
            <person name="Nusbaum C."/>
            <person name="Birren B."/>
        </authorList>
    </citation>
    <scope>NUCLEOTIDE SEQUENCE [LARGE SCALE GENOMIC DNA]</scope>
    <source>
        <strain evidence="2 3">WAL-14163</strain>
    </source>
</reference>
<dbReference type="PANTHER" id="PTHR32063:SF0">
    <property type="entry name" value="SWARMING MOTILITY PROTEIN SWRC"/>
    <property type="match status" value="1"/>
</dbReference>
<dbReference type="RefSeq" id="WP_003497508.1">
    <property type="nucleotide sequence ID" value="NZ_GL834305.1"/>
</dbReference>
<dbReference type="GO" id="GO:0042910">
    <property type="term" value="F:xenobiotic transmembrane transporter activity"/>
    <property type="evidence" value="ECO:0007669"/>
    <property type="project" value="TreeGrafter"/>
</dbReference>
<dbReference type="Gene3D" id="3.30.70.1430">
    <property type="entry name" value="Multidrug efflux transporter AcrB pore domain"/>
    <property type="match status" value="2"/>
</dbReference>
<feature type="transmembrane region" description="Helical" evidence="1">
    <location>
        <begin position="980"/>
        <end position="1001"/>
    </location>
</feature>
<accession>E7GH71</accession>
<evidence type="ECO:0000256" key="1">
    <source>
        <dbReference type="SAM" id="Phobius"/>
    </source>
</evidence>
<keyword evidence="1" id="KW-0472">Membrane</keyword>
<feature type="transmembrane region" description="Helical" evidence="1">
    <location>
        <begin position="905"/>
        <end position="923"/>
    </location>
</feature>
<feature type="transmembrane region" description="Helical" evidence="1">
    <location>
        <begin position="382"/>
        <end position="407"/>
    </location>
</feature>
<dbReference type="SUPFAM" id="SSF82714">
    <property type="entry name" value="Multidrug efflux transporter AcrB TolC docking domain, DN and DC subdomains"/>
    <property type="match status" value="2"/>
</dbReference>
<protein>
    <submittedName>
        <fullName evidence="2">Cation/multidrug efflux pump</fullName>
    </submittedName>
</protein>
<dbReference type="Proteomes" id="UP000002970">
    <property type="component" value="Unassembled WGS sequence"/>
</dbReference>
<dbReference type="GO" id="GO:0005886">
    <property type="term" value="C:plasma membrane"/>
    <property type="evidence" value="ECO:0007669"/>
    <property type="project" value="TreeGrafter"/>
</dbReference>
<dbReference type="Gene3D" id="3.30.70.1440">
    <property type="entry name" value="Multidrug efflux transporter AcrB pore domain"/>
    <property type="match status" value="1"/>
</dbReference>
<gene>
    <name evidence="2" type="ORF">HMPREF9474_00264</name>
</gene>
<dbReference type="PANTHER" id="PTHR32063">
    <property type="match status" value="1"/>
</dbReference>
<evidence type="ECO:0000313" key="3">
    <source>
        <dbReference type="Proteomes" id="UP000002970"/>
    </source>
</evidence>
<feature type="transmembrane region" description="Helical" evidence="1">
    <location>
        <begin position="874"/>
        <end position="896"/>
    </location>
</feature>
<organism evidence="2 3">
    <name type="scientific">Clostridium symbiosum (strain WAL-14163)</name>
    <dbReference type="NCBI Taxonomy" id="742740"/>
    <lineage>
        <taxon>Bacteria</taxon>
        <taxon>Bacillati</taxon>
        <taxon>Bacillota</taxon>
        <taxon>Clostridia</taxon>
        <taxon>Lachnospirales</taxon>
        <taxon>Lachnospiraceae</taxon>
        <taxon>Otoolea</taxon>
    </lineage>
</organism>
<dbReference type="Gene3D" id="1.20.1640.10">
    <property type="entry name" value="Multidrug efflux transporter AcrB transmembrane domain"/>
    <property type="match status" value="2"/>
</dbReference>
<feature type="transmembrane region" description="Helical" evidence="1">
    <location>
        <begin position="521"/>
        <end position="540"/>
    </location>
</feature>
<feature type="transmembrane region" description="Helical" evidence="1">
    <location>
        <begin position="461"/>
        <end position="484"/>
    </location>
</feature>
<dbReference type="InterPro" id="IPR001036">
    <property type="entry name" value="Acrflvin-R"/>
</dbReference>
<keyword evidence="1" id="KW-0812">Transmembrane</keyword>
<dbReference type="Gene3D" id="3.30.2090.10">
    <property type="entry name" value="Multidrug efflux transporter AcrB TolC docking domain, DN and DC subdomains"/>
    <property type="match status" value="2"/>
</dbReference>
<dbReference type="AlphaFoldDB" id="E7GH71"/>
<dbReference type="Pfam" id="PF00873">
    <property type="entry name" value="ACR_tran"/>
    <property type="match status" value="1"/>
</dbReference>
<dbReference type="eggNOG" id="COG0841">
    <property type="taxonomic scope" value="Bacteria"/>
</dbReference>